<keyword evidence="3" id="KW-1185">Reference proteome</keyword>
<evidence type="ECO:0000313" key="3">
    <source>
        <dbReference type="Proteomes" id="UP000475037"/>
    </source>
</evidence>
<dbReference type="AlphaFoldDB" id="A0A6G1ALX9"/>
<name>A0A6G1ALX9_CROCR</name>
<proteinExistence type="predicted"/>
<feature type="signal peptide" evidence="1">
    <location>
        <begin position="1"/>
        <end position="19"/>
    </location>
</feature>
<evidence type="ECO:0000256" key="1">
    <source>
        <dbReference type="SAM" id="SignalP"/>
    </source>
</evidence>
<comment type="caution">
    <text evidence="2">The sequence shown here is derived from an EMBL/GenBank/DDBJ whole genome shotgun (WGS) entry which is preliminary data.</text>
</comment>
<accession>A0A6G1ALX9</accession>
<protein>
    <submittedName>
        <fullName evidence="2">LORF2 protein</fullName>
    </submittedName>
</protein>
<feature type="non-terminal residue" evidence="2">
    <location>
        <position position="104"/>
    </location>
</feature>
<feature type="chain" id="PRO_5026268933" evidence="1">
    <location>
        <begin position="20"/>
        <end position="104"/>
    </location>
</feature>
<dbReference type="Proteomes" id="UP000475037">
    <property type="component" value="Unassembled WGS sequence"/>
</dbReference>
<sequence length="104" mass="12098">YHMIILLLTIYLKEIKSLAQRPICMPMFIAALFTVAKYGNNPCQVTGEIKKMGCRHVIKYYLALKQKEILLFGTAWLNLEGILLSKISQTQRDKYCMVSHLYRI</sequence>
<keyword evidence="1" id="KW-0732">Signal</keyword>
<gene>
    <name evidence="2" type="ORF">FOF47_R07534</name>
</gene>
<feature type="non-terminal residue" evidence="2">
    <location>
        <position position="1"/>
    </location>
</feature>
<organism evidence="2 3">
    <name type="scientific">Crocuta crocuta</name>
    <name type="common">Spotted hyena</name>
    <dbReference type="NCBI Taxonomy" id="9678"/>
    <lineage>
        <taxon>Eukaryota</taxon>
        <taxon>Metazoa</taxon>
        <taxon>Chordata</taxon>
        <taxon>Craniata</taxon>
        <taxon>Vertebrata</taxon>
        <taxon>Euteleostomi</taxon>
        <taxon>Mammalia</taxon>
        <taxon>Eutheria</taxon>
        <taxon>Laurasiatheria</taxon>
        <taxon>Carnivora</taxon>
        <taxon>Feliformia</taxon>
        <taxon>Hyaenidae</taxon>
        <taxon>Crocuta</taxon>
    </lineage>
</organism>
<dbReference type="EMBL" id="VOAJ01005004">
    <property type="protein sequence ID" value="KAF0876163.1"/>
    <property type="molecule type" value="Genomic_DNA"/>
</dbReference>
<evidence type="ECO:0000313" key="2">
    <source>
        <dbReference type="EMBL" id="KAF0876163.1"/>
    </source>
</evidence>
<reference evidence="2 3" key="1">
    <citation type="submission" date="2019-11" db="EMBL/GenBank/DDBJ databases">
        <authorList>
            <person name="Yang C."/>
            <person name="Li F."/>
        </authorList>
    </citation>
    <scope>NUCLEOTIDE SEQUENCE [LARGE SCALE GENOMIC DNA]</scope>
    <source>
        <strain evidence="2">KB4526</strain>
        <tissue evidence="2">Muscle</tissue>
    </source>
</reference>